<evidence type="ECO:0000256" key="1">
    <source>
        <dbReference type="SAM" id="MobiDB-lite"/>
    </source>
</evidence>
<protein>
    <submittedName>
        <fullName evidence="2">Uncharacterized protein</fullName>
    </submittedName>
</protein>
<dbReference type="EMBL" id="CAJMXA010003213">
    <property type="protein sequence ID" value="CAE6492382.1"/>
    <property type="molecule type" value="Genomic_DNA"/>
</dbReference>
<feature type="region of interest" description="Disordered" evidence="1">
    <location>
        <begin position="331"/>
        <end position="363"/>
    </location>
</feature>
<reference evidence="2" key="1">
    <citation type="submission" date="2021-01" db="EMBL/GenBank/DDBJ databases">
        <authorList>
            <person name="Kaushik A."/>
        </authorList>
    </citation>
    <scope>NUCLEOTIDE SEQUENCE</scope>
    <source>
        <strain evidence="2">AG6-10EEA</strain>
    </source>
</reference>
<sequence>MEPYSFRVSIIEQCGTHSSDAHRCSWSEVSTLLDKSNISDWYWVYRCSRPAAEFRFVNQDCQFEGYEYFVNYNLTTSNSQNENLTTIQNMLQASLPRFWLVDPRADSQVLAPYLLSPMEPELGWYTIYKTKLTQRRFIVSPSLRDAITGSDPTYSTTFLFPWSQIRRQPLQETTNVNQSISAIGIINRPEFGEFYKETARSRFVPGQRGPTDLCEITEEYRITSSFDMLASVGGLLALLQGIHTLLFGRPLFWGMFGAKLITPFGLAGQLTTKGFKKRLRERYHRTSQPHEIATTHSQDVEANRAAVNIDMTQFLLDYVIDMGPASLPTHDGNHLRGKFRGEQMGISARRSRDAGEGNETSIS</sequence>
<dbReference type="Proteomes" id="UP000663853">
    <property type="component" value="Unassembled WGS sequence"/>
</dbReference>
<organism evidence="2 3">
    <name type="scientific">Rhizoctonia solani</name>
    <dbReference type="NCBI Taxonomy" id="456999"/>
    <lineage>
        <taxon>Eukaryota</taxon>
        <taxon>Fungi</taxon>
        <taxon>Dikarya</taxon>
        <taxon>Basidiomycota</taxon>
        <taxon>Agaricomycotina</taxon>
        <taxon>Agaricomycetes</taxon>
        <taxon>Cantharellales</taxon>
        <taxon>Ceratobasidiaceae</taxon>
        <taxon>Rhizoctonia</taxon>
    </lineage>
</organism>
<accession>A0A8H3CN04</accession>
<evidence type="ECO:0000313" key="3">
    <source>
        <dbReference type="Proteomes" id="UP000663853"/>
    </source>
</evidence>
<comment type="caution">
    <text evidence="2">The sequence shown here is derived from an EMBL/GenBank/DDBJ whole genome shotgun (WGS) entry which is preliminary data.</text>
</comment>
<name>A0A8H3CN04_9AGAM</name>
<gene>
    <name evidence="2" type="ORF">RDB_LOCUS102687</name>
</gene>
<evidence type="ECO:0000313" key="2">
    <source>
        <dbReference type="EMBL" id="CAE6492382.1"/>
    </source>
</evidence>
<proteinExistence type="predicted"/>
<dbReference type="AlphaFoldDB" id="A0A8H3CN04"/>